<evidence type="ECO:0000256" key="1">
    <source>
        <dbReference type="ARBA" id="ARBA00006739"/>
    </source>
</evidence>
<evidence type="ECO:0000313" key="6">
    <source>
        <dbReference type="Proteomes" id="UP000241808"/>
    </source>
</evidence>
<evidence type="ECO:0000256" key="2">
    <source>
        <dbReference type="ARBA" id="ARBA00022676"/>
    </source>
</evidence>
<dbReference type="Proteomes" id="UP000241808">
    <property type="component" value="Unassembled WGS sequence"/>
</dbReference>
<name>A0A2T4ZJF7_9HYPH</name>
<keyword evidence="2" id="KW-0328">Glycosyltransferase</keyword>
<sequence>MTLTMSPDETSATRPLGTVRSPLLEAAAVRAVVVVPTFRRPAMLDETLASLAAQRTSRAFAVVVVENEASGREGLAVAARWLAGGALRGEAIVETSQGNVHAINAGFAHALASFPAATHVLMIDDDEVASPDWLELMVAAAEREDADVVGGPVVPRFQADAPSVLRRHPVFWPSHHRTGAVPMIYGTGNCLMHRRVFERLGARPLDPRFNFLGGGDMDFFTRCRLAGFRSWWVEEALITETVPAERARIAWVMKRGLRIGSINRAVDLKRSGEAGRWKIVAKDLAIVPLAFVRATVTLLRTGNPVVAAHPLAVSAGRIGAWFGVEQQPYKAGATT</sequence>
<protein>
    <submittedName>
        <fullName evidence="5">Glycosyl transferase family 2</fullName>
    </submittedName>
</protein>
<keyword evidence="6" id="KW-1185">Reference proteome</keyword>
<organism evidence="5 6">
    <name type="scientific">Phreatobacter oligotrophus</name>
    <dbReference type="NCBI Taxonomy" id="1122261"/>
    <lineage>
        <taxon>Bacteria</taxon>
        <taxon>Pseudomonadati</taxon>
        <taxon>Pseudomonadota</taxon>
        <taxon>Alphaproteobacteria</taxon>
        <taxon>Hyphomicrobiales</taxon>
        <taxon>Phreatobacteraceae</taxon>
        <taxon>Phreatobacter</taxon>
    </lineage>
</organism>
<dbReference type="GO" id="GO:0016757">
    <property type="term" value="F:glycosyltransferase activity"/>
    <property type="evidence" value="ECO:0007669"/>
    <property type="project" value="UniProtKB-KW"/>
</dbReference>
<dbReference type="InterPro" id="IPR029044">
    <property type="entry name" value="Nucleotide-diphossugar_trans"/>
</dbReference>
<dbReference type="Gene3D" id="3.90.550.10">
    <property type="entry name" value="Spore Coat Polysaccharide Biosynthesis Protein SpsA, Chain A"/>
    <property type="match status" value="1"/>
</dbReference>
<dbReference type="AlphaFoldDB" id="A0A2T4ZJF7"/>
<dbReference type="PANTHER" id="PTHR43179">
    <property type="entry name" value="RHAMNOSYLTRANSFERASE WBBL"/>
    <property type="match status" value="1"/>
</dbReference>
<dbReference type="PANTHER" id="PTHR43179:SF12">
    <property type="entry name" value="GALACTOFURANOSYLTRANSFERASE GLFT2"/>
    <property type="match status" value="1"/>
</dbReference>
<keyword evidence="3 5" id="KW-0808">Transferase</keyword>
<proteinExistence type="inferred from homology"/>
<evidence type="ECO:0000313" key="5">
    <source>
        <dbReference type="EMBL" id="PTM62112.1"/>
    </source>
</evidence>
<dbReference type="Pfam" id="PF00535">
    <property type="entry name" value="Glycos_transf_2"/>
    <property type="match status" value="1"/>
</dbReference>
<comment type="similarity">
    <text evidence="1">Belongs to the glycosyltransferase 2 family.</text>
</comment>
<evidence type="ECO:0000256" key="3">
    <source>
        <dbReference type="ARBA" id="ARBA00022679"/>
    </source>
</evidence>
<gene>
    <name evidence="5" type="ORF">C8P69_101789</name>
</gene>
<dbReference type="SUPFAM" id="SSF53448">
    <property type="entry name" value="Nucleotide-diphospho-sugar transferases"/>
    <property type="match status" value="1"/>
</dbReference>
<comment type="caution">
    <text evidence="5">The sequence shown here is derived from an EMBL/GenBank/DDBJ whole genome shotgun (WGS) entry which is preliminary data.</text>
</comment>
<reference evidence="5 6" key="1">
    <citation type="submission" date="2018-04" db="EMBL/GenBank/DDBJ databases">
        <title>Genomic Encyclopedia of Archaeal and Bacterial Type Strains, Phase II (KMG-II): from individual species to whole genera.</title>
        <authorList>
            <person name="Goeker M."/>
        </authorList>
    </citation>
    <scope>NUCLEOTIDE SEQUENCE [LARGE SCALE GENOMIC DNA]</scope>
    <source>
        <strain evidence="5 6">DSM 25521</strain>
    </source>
</reference>
<dbReference type="EMBL" id="PZZL01000001">
    <property type="protein sequence ID" value="PTM62112.1"/>
    <property type="molecule type" value="Genomic_DNA"/>
</dbReference>
<dbReference type="InterPro" id="IPR001173">
    <property type="entry name" value="Glyco_trans_2-like"/>
</dbReference>
<feature type="domain" description="Glycosyltransferase 2-like" evidence="4">
    <location>
        <begin position="33"/>
        <end position="199"/>
    </location>
</feature>
<accession>A0A2T4ZJF7</accession>
<evidence type="ECO:0000259" key="4">
    <source>
        <dbReference type="Pfam" id="PF00535"/>
    </source>
</evidence>